<sequence>MDELDRLCSYSKLQFPVSLMDCATLHLALWRVMQPQCRFHTSHWSRSDE</sequence>
<name>A0AA35S4R3_GEOBA</name>
<evidence type="ECO:0000313" key="2">
    <source>
        <dbReference type="Proteomes" id="UP001174909"/>
    </source>
</evidence>
<reference evidence="1" key="1">
    <citation type="submission" date="2023-03" db="EMBL/GenBank/DDBJ databases">
        <authorList>
            <person name="Steffen K."/>
            <person name="Cardenas P."/>
        </authorList>
    </citation>
    <scope>NUCLEOTIDE SEQUENCE</scope>
</reference>
<keyword evidence="2" id="KW-1185">Reference proteome</keyword>
<proteinExistence type="predicted"/>
<comment type="caution">
    <text evidence="1">The sequence shown here is derived from an EMBL/GenBank/DDBJ whole genome shotgun (WGS) entry which is preliminary data.</text>
</comment>
<feature type="non-terminal residue" evidence="1">
    <location>
        <position position="49"/>
    </location>
</feature>
<evidence type="ECO:0000313" key="1">
    <source>
        <dbReference type="EMBL" id="CAI8023413.1"/>
    </source>
</evidence>
<dbReference type="Proteomes" id="UP001174909">
    <property type="component" value="Unassembled WGS sequence"/>
</dbReference>
<protein>
    <submittedName>
        <fullName evidence="1">Uncharacterized protein</fullName>
    </submittedName>
</protein>
<organism evidence="1 2">
    <name type="scientific">Geodia barretti</name>
    <name type="common">Barrett's horny sponge</name>
    <dbReference type="NCBI Taxonomy" id="519541"/>
    <lineage>
        <taxon>Eukaryota</taxon>
        <taxon>Metazoa</taxon>
        <taxon>Porifera</taxon>
        <taxon>Demospongiae</taxon>
        <taxon>Heteroscleromorpha</taxon>
        <taxon>Tetractinellida</taxon>
        <taxon>Astrophorina</taxon>
        <taxon>Geodiidae</taxon>
        <taxon>Geodia</taxon>
    </lineage>
</organism>
<accession>A0AA35S4R3</accession>
<dbReference type="AlphaFoldDB" id="A0AA35S4R3"/>
<gene>
    <name evidence="1" type="ORF">GBAR_LOCUS13688</name>
</gene>
<dbReference type="EMBL" id="CASHTH010002006">
    <property type="protein sequence ID" value="CAI8023413.1"/>
    <property type="molecule type" value="Genomic_DNA"/>
</dbReference>